<dbReference type="PaxDb" id="55529-EKX54669"/>
<protein>
    <recommendedName>
        <fullName evidence="4">Methyltransferase domain-containing protein</fullName>
    </recommendedName>
</protein>
<dbReference type="EMBL" id="JH992967">
    <property type="protein sequence ID" value="EKX54669.1"/>
    <property type="molecule type" value="Genomic_DNA"/>
</dbReference>
<dbReference type="EnsemblProtists" id="EKX54669">
    <property type="protein sequence ID" value="EKX54669"/>
    <property type="gene ID" value="GUITHDRAFT_132349"/>
</dbReference>
<dbReference type="InterPro" id="IPR029063">
    <property type="entry name" value="SAM-dependent_MTases_sf"/>
</dbReference>
<dbReference type="KEGG" id="gtt:GUITHDRAFT_132349"/>
<dbReference type="GeneID" id="17311339"/>
<dbReference type="STRING" id="905079.L1K262"/>
<reference evidence="1 3" key="1">
    <citation type="journal article" date="2012" name="Nature">
        <title>Algal genomes reveal evolutionary mosaicism and the fate of nucleomorphs.</title>
        <authorList>
            <consortium name="DOE Joint Genome Institute"/>
            <person name="Curtis B.A."/>
            <person name="Tanifuji G."/>
            <person name="Burki F."/>
            <person name="Gruber A."/>
            <person name="Irimia M."/>
            <person name="Maruyama S."/>
            <person name="Arias M.C."/>
            <person name="Ball S.G."/>
            <person name="Gile G.H."/>
            <person name="Hirakawa Y."/>
            <person name="Hopkins J.F."/>
            <person name="Kuo A."/>
            <person name="Rensing S.A."/>
            <person name="Schmutz J."/>
            <person name="Symeonidi A."/>
            <person name="Elias M."/>
            <person name="Eveleigh R.J."/>
            <person name="Herman E.K."/>
            <person name="Klute M.J."/>
            <person name="Nakayama T."/>
            <person name="Obornik M."/>
            <person name="Reyes-Prieto A."/>
            <person name="Armbrust E.V."/>
            <person name="Aves S.J."/>
            <person name="Beiko R.G."/>
            <person name="Coutinho P."/>
            <person name="Dacks J.B."/>
            <person name="Durnford D.G."/>
            <person name="Fast N.M."/>
            <person name="Green B.R."/>
            <person name="Grisdale C.J."/>
            <person name="Hempel F."/>
            <person name="Henrissat B."/>
            <person name="Hoppner M.P."/>
            <person name="Ishida K."/>
            <person name="Kim E."/>
            <person name="Koreny L."/>
            <person name="Kroth P.G."/>
            <person name="Liu Y."/>
            <person name="Malik S.B."/>
            <person name="Maier U.G."/>
            <person name="McRose D."/>
            <person name="Mock T."/>
            <person name="Neilson J.A."/>
            <person name="Onodera N.T."/>
            <person name="Poole A.M."/>
            <person name="Pritham E.J."/>
            <person name="Richards T.A."/>
            <person name="Rocap G."/>
            <person name="Roy S.W."/>
            <person name="Sarai C."/>
            <person name="Schaack S."/>
            <person name="Shirato S."/>
            <person name="Slamovits C.H."/>
            <person name="Spencer D.F."/>
            <person name="Suzuki S."/>
            <person name="Worden A.Z."/>
            <person name="Zauner S."/>
            <person name="Barry K."/>
            <person name="Bell C."/>
            <person name="Bharti A.K."/>
            <person name="Crow J.A."/>
            <person name="Grimwood J."/>
            <person name="Kramer R."/>
            <person name="Lindquist E."/>
            <person name="Lucas S."/>
            <person name="Salamov A."/>
            <person name="McFadden G.I."/>
            <person name="Lane C.E."/>
            <person name="Keeling P.J."/>
            <person name="Gray M.W."/>
            <person name="Grigoriev I.V."/>
            <person name="Archibald J.M."/>
        </authorList>
    </citation>
    <scope>NUCLEOTIDE SEQUENCE</scope>
    <source>
        <strain evidence="1 3">CCMP2712</strain>
    </source>
</reference>
<dbReference type="AlphaFoldDB" id="L1K262"/>
<evidence type="ECO:0000313" key="2">
    <source>
        <dbReference type="EnsemblProtists" id="EKX54669"/>
    </source>
</evidence>
<dbReference type="OrthoDB" id="206598at2759"/>
<sequence length="349" mass="38510">MAPRNSGSRRLKARRTRIRQRYFDQIVEILPTLASNSTSLSWADGLLPQGGVAVDFCGGSGHLGLVLATLRSDATIYIVEKKGAHCDIAQKRSDLMGLKNVKVKNLEVSEFHEAFDVGLGLHACGASYVLAPCCYGFISKALDKYKLEYVDKNTNADMCYLADPVRSQASLAGTPALGGYFFVRGRDTDPQRMLKVRARVYLQAKEQEEREGSADGTFWPTEYSFTEQRENFARSCMFAVDLDRSLAAEETGYLATMTSMCDGDIDAAGQKNQTGFKRWSRIPRCRWVHQCILEQYPGGRSGRNDTRMRTHSIDSVEVAGMANRVIGGATKRRMATGPVAAIDVSDKGS</sequence>
<dbReference type="GO" id="GO:0005737">
    <property type="term" value="C:cytoplasm"/>
    <property type="evidence" value="ECO:0007669"/>
    <property type="project" value="TreeGrafter"/>
</dbReference>
<dbReference type="SUPFAM" id="SSF53335">
    <property type="entry name" value="S-adenosyl-L-methionine-dependent methyltransferases"/>
    <property type="match status" value="1"/>
</dbReference>
<dbReference type="HOGENOM" id="CLU_795567_0_0_1"/>
<reference evidence="3" key="2">
    <citation type="submission" date="2012-11" db="EMBL/GenBank/DDBJ databases">
        <authorList>
            <person name="Kuo A."/>
            <person name="Curtis B.A."/>
            <person name="Tanifuji G."/>
            <person name="Burki F."/>
            <person name="Gruber A."/>
            <person name="Irimia M."/>
            <person name="Maruyama S."/>
            <person name="Arias M.C."/>
            <person name="Ball S.G."/>
            <person name="Gile G.H."/>
            <person name="Hirakawa Y."/>
            <person name="Hopkins J.F."/>
            <person name="Rensing S.A."/>
            <person name="Schmutz J."/>
            <person name="Symeonidi A."/>
            <person name="Elias M."/>
            <person name="Eveleigh R.J."/>
            <person name="Herman E.K."/>
            <person name="Klute M.J."/>
            <person name="Nakayama T."/>
            <person name="Obornik M."/>
            <person name="Reyes-Prieto A."/>
            <person name="Armbrust E.V."/>
            <person name="Aves S.J."/>
            <person name="Beiko R.G."/>
            <person name="Coutinho P."/>
            <person name="Dacks J.B."/>
            <person name="Durnford D.G."/>
            <person name="Fast N.M."/>
            <person name="Green B.R."/>
            <person name="Grisdale C."/>
            <person name="Hempe F."/>
            <person name="Henrissat B."/>
            <person name="Hoppner M.P."/>
            <person name="Ishida K.-I."/>
            <person name="Kim E."/>
            <person name="Koreny L."/>
            <person name="Kroth P.G."/>
            <person name="Liu Y."/>
            <person name="Malik S.-B."/>
            <person name="Maier U.G."/>
            <person name="McRose D."/>
            <person name="Mock T."/>
            <person name="Neilson J.A."/>
            <person name="Onodera N.T."/>
            <person name="Poole A.M."/>
            <person name="Pritham E.J."/>
            <person name="Richards T.A."/>
            <person name="Rocap G."/>
            <person name="Roy S.W."/>
            <person name="Sarai C."/>
            <person name="Schaack S."/>
            <person name="Shirato S."/>
            <person name="Slamovits C.H."/>
            <person name="Spencer D.F."/>
            <person name="Suzuki S."/>
            <person name="Worden A.Z."/>
            <person name="Zauner S."/>
            <person name="Barry K."/>
            <person name="Bell C."/>
            <person name="Bharti A.K."/>
            <person name="Crow J.A."/>
            <person name="Grimwood J."/>
            <person name="Kramer R."/>
            <person name="Lindquist E."/>
            <person name="Lucas S."/>
            <person name="Salamov A."/>
            <person name="McFadden G.I."/>
            <person name="Lane C.E."/>
            <person name="Keeling P.J."/>
            <person name="Gray M.W."/>
            <person name="Grigoriev I.V."/>
            <person name="Archibald J.M."/>
        </authorList>
    </citation>
    <scope>NUCLEOTIDE SEQUENCE</scope>
    <source>
        <strain evidence="3">CCMP2712</strain>
    </source>
</reference>
<dbReference type="PANTHER" id="PTHR13369:SF0">
    <property type="entry name" value="GLUTATHIONE S-TRANSFERASE C-TERMINAL DOMAIN-CONTAINING PROTEIN"/>
    <property type="match status" value="1"/>
</dbReference>
<keyword evidence="3" id="KW-1185">Reference proteome</keyword>
<reference evidence="2" key="3">
    <citation type="submission" date="2015-06" db="UniProtKB">
        <authorList>
            <consortium name="EnsemblProtists"/>
        </authorList>
    </citation>
    <scope>IDENTIFICATION</scope>
</reference>
<organism evidence="1">
    <name type="scientific">Guillardia theta (strain CCMP2712)</name>
    <name type="common">Cryptophyte</name>
    <dbReference type="NCBI Taxonomy" id="905079"/>
    <lineage>
        <taxon>Eukaryota</taxon>
        <taxon>Cryptophyceae</taxon>
        <taxon>Pyrenomonadales</taxon>
        <taxon>Geminigeraceae</taxon>
        <taxon>Guillardia</taxon>
    </lineage>
</organism>
<dbReference type="RefSeq" id="XP_005841649.1">
    <property type="nucleotide sequence ID" value="XM_005841592.1"/>
</dbReference>
<evidence type="ECO:0000313" key="1">
    <source>
        <dbReference type="EMBL" id="EKX54669.1"/>
    </source>
</evidence>
<evidence type="ECO:0000313" key="3">
    <source>
        <dbReference type="Proteomes" id="UP000011087"/>
    </source>
</evidence>
<evidence type="ECO:0008006" key="4">
    <source>
        <dbReference type="Google" id="ProtNLM"/>
    </source>
</evidence>
<gene>
    <name evidence="1" type="ORF">GUITHDRAFT_132349</name>
</gene>
<dbReference type="Proteomes" id="UP000011087">
    <property type="component" value="Unassembled WGS sequence"/>
</dbReference>
<name>L1K262_GUITC</name>
<dbReference type="Gene3D" id="3.40.50.150">
    <property type="entry name" value="Vaccinia Virus protein VP39"/>
    <property type="match status" value="1"/>
</dbReference>
<accession>L1K262</accession>
<dbReference type="PANTHER" id="PTHR13369">
    <property type="match status" value="1"/>
</dbReference>
<proteinExistence type="predicted"/>